<dbReference type="AlphaFoldDB" id="A0A3M6U4H9"/>
<keyword evidence="1" id="KW-1133">Transmembrane helix</keyword>
<feature type="transmembrane region" description="Helical" evidence="1">
    <location>
        <begin position="76"/>
        <end position="97"/>
    </location>
</feature>
<name>A0A3M6U4H9_POCDA</name>
<keyword evidence="1" id="KW-0812">Transmembrane</keyword>
<dbReference type="Gene3D" id="1.20.1070.10">
    <property type="entry name" value="Rhodopsin 7-helix transmembrane proteins"/>
    <property type="match status" value="1"/>
</dbReference>
<feature type="non-terminal residue" evidence="2">
    <location>
        <position position="163"/>
    </location>
</feature>
<keyword evidence="3" id="KW-1185">Reference proteome</keyword>
<evidence type="ECO:0000256" key="1">
    <source>
        <dbReference type="SAM" id="Phobius"/>
    </source>
</evidence>
<comment type="caution">
    <text evidence="2">The sequence shown here is derived from an EMBL/GenBank/DDBJ whole genome shotgun (WGS) entry which is preliminary data.</text>
</comment>
<evidence type="ECO:0000313" key="2">
    <source>
        <dbReference type="EMBL" id="RMX48511.1"/>
    </source>
</evidence>
<feature type="transmembrane region" description="Helical" evidence="1">
    <location>
        <begin position="34"/>
        <end position="56"/>
    </location>
</feature>
<dbReference type="OrthoDB" id="5985489at2759"/>
<protein>
    <submittedName>
        <fullName evidence="2">Uncharacterized protein</fullName>
    </submittedName>
</protein>
<feature type="transmembrane region" description="Helical" evidence="1">
    <location>
        <begin position="134"/>
        <end position="157"/>
    </location>
</feature>
<keyword evidence="1" id="KW-0472">Membrane</keyword>
<sequence>MSVSNFEDALNSSSKSVLFGPSIPQFKWDLKQTLSLQLTIGVTAVACPWIISLNIWRSFYATFNRCRCAYSSWNCITSIIYFLSEIGVSFLITLYTISYHHLLLIAWERYVAIVKWTEYKVIVTQGRLKKYTKVLFAVDLVINLGRLTETLTVVYFYRMLYIE</sequence>
<reference evidence="2 3" key="1">
    <citation type="journal article" date="2018" name="Sci. Rep.">
        <title>Comparative analysis of the Pocillopora damicornis genome highlights role of immune system in coral evolution.</title>
        <authorList>
            <person name="Cunning R."/>
            <person name="Bay R.A."/>
            <person name="Gillette P."/>
            <person name="Baker A.C."/>
            <person name="Traylor-Knowles N."/>
        </authorList>
    </citation>
    <scope>NUCLEOTIDE SEQUENCE [LARGE SCALE GENOMIC DNA]</scope>
    <source>
        <strain evidence="2">RSMAS</strain>
        <tissue evidence="2">Whole animal</tissue>
    </source>
</reference>
<accession>A0A3M6U4H9</accession>
<dbReference type="EMBL" id="RCHS01002271">
    <property type="protein sequence ID" value="RMX48511.1"/>
    <property type="molecule type" value="Genomic_DNA"/>
</dbReference>
<dbReference type="Proteomes" id="UP000275408">
    <property type="component" value="Unassembled WGS sequence"/>
</dbReference>
<evidence type="ECO:0000313" key="3">
    <source>
        <dbReference type="Proteomes" id="UP000275408"/>
    </source>
</evidence>
<organism evidence="2 3">
    <name type="scientific">Pocillopora damicornis</name>
    <name type="common">Cauliflower coral</name>
    <name type="synonym">Millepora damicornis</name>
    <dbReference type="NCBI Taxonomy" id="46731"/>
    <lineage>
        <taxon>Eukaryota</taxon>
        <taxon>Metazoa</taxon>
        <taxon>Cnidaria</taxon>
        <taxon>Anthozoa</taxon>
        <taxon>Hexacorallia</taxon>
        <taxon>Scleractinia</taxon>
        <taxon>Astrocoeniina</taxon>
        <taxon>Pocilloporidae</taxon>
        <taxon>Pocillopora</taxon>
    </lineage>
</organism>
<gene>
    <name evidence="2" type="ORF">pdam_00008462</name>
</gene>
<proteinExistence type="predicted"/>